<feature type="compositionally biased region" description="Polar residues" evidence="1">
    <location>
        <begin position="1101"/>
        <end position="1110"/>
    </location>
</feature>
<dbReference type="EMBL" id="NEDP02000862">
    <property type="protein sequence ID" value="OWF54855.1"/>
    <property type="molecule type" value="Genomic_DNA"/>
</dbReference>
<evidence type="ECO:0008006" key="12">
    <source>
        <dbReference type="Google" id="ProtNLM"/>
    </source>
</evidence>
<evidence type="ECO:0000259" key="9">
    <source>
        <dbReference type="Pfam" id="PF22076"/>
    </source>
</evidence>
<dbReference type="Pfam" id="PF25763">
    <property type="entry name" value="Aurora-A_bind_CEP192"/>
    <property type="match status" value="1"/>
</dbReference>
<dbReference type="InterPro" id="IPR013783">
    <property type="entry name" value="Ig-like_fold"/>
</dbReference>
<feature type="region of interest" description="Disordered" evidence="1">
    <location>
        <begin position="2680"/>
        <end position="2743"/>
    </location>
</feature>
<feature type="region of interest" description="Disordered" evidence="1">
    <location>
        <begin position="241"/>
        <end position="480"/>
    </location>
</feature>
<feature type="region of interest" description="Disordered" evidence="1">
    <location>
        <begin position="919"/>
        <end position="1202"/>
    </location>
</feature>
<feature type="compositionally biased region" description="Low complexity" evidence="1">
    <location>
        <begin position="155"/>
        <end position="166"/>
    </location>
</feature>
<dbReference type="OrthoDB" id="67059at2759"/>
<evidence type="ECO:0000259" key="4">
    <source>
        <dbReference type="Pfam" id="PF22065"/>
    </source>
</evidence>
<dbReference type="Pfam" id="PF22073">
    <property type="entry name" value="Cep192_D4"/>
    <property type="match status" value="1"/>
</dbReference>
<dbReference type="GO" id="GO:0000242">
    <property type="term" value="C:pericentriolar material"/>
    <property type="evidence" value="ECO:0007669"/>
    <property type="project" value="TreeGrafter"/>
</dbReference>
<feature type="compositionally biased region" description="Basic and acidic residues" evidence="1">
    <location>
        <begin position="1302"/>
        <end position="1322"/>
    </location>
</feature>
<reference evidence="10 11" key="1">
    <citation type="journal article" date="2017" name="Nat. Ecol. Evol.">
        <title>Scallop genome provides insights into evolution of bilaterian karyotype and development.</title>
        <authorList>
            <person name="Wang S."/>
            <person name="Zhang J."/>
            <person name="Jiao W."/>
            <person name="Li J."/>
            <person name="Xun X."/>
            <person name="Sun Y."/>
            <person name="Guo X."/>
            <person name="Huan P."/>
            <person name="Dong B."/>
            <person name="Zhang L."/>
            <person name="Hu X."/>
            <person name="Sun X."/>
            <person name="Wang J."/>
            <person name="Zhao C."/>
            <person name="Wang Y."/>
            <person name="Wang D."/>
            <person name="Huang X."/>
            <person name="Wang R."/>
            <person name="Lv J."/>
            <person name="Li Y."/>
            <person name="Zhang Z."/>
            <person name="Liu B."/>
            <person name="Lu W."/>
            <person name="Hui Y."/>
            <person name="Liang J."/>
            <person name="Zhou Z."/>
            <person name="Hou R."/>
            <person name="Li X."/>
            <person name="Liu Y."/>
            <person name="Li H."/>
            <person name="Ning X."/>
            <person name="Lin Y."/>
            <person name="Zhao L."/>
            <person name="Xing Q."/>
            <person name="Dou J."/>
            <person name="Li Y."/>
            <person name="Mao J."/>
            <person name="Guo H."/>
            <person name="Dou H."/>
            <person name="Li T."/>
            <person name="Mu C."/>
            <person name="Jiang W."/>
            <person name="Fu Q."/>
            <person name="Fu X."/>
            <person name="Miao Y."/>
            <person name="Liu J."/>
            <person name="Yu Q."/>
            <person name="Li R."/>
            <person name="Liao H."/>
            <person name="Li X."/>
            <person name="Kong Y."/>
            <person name="Jiang Z."/>
            <person name="Chourrout D."/>
            <person name="Li R."/>
            <person name="Bao Z."/>
        </authorList>
    </citation>
    <scope>NUCLEOTIDE SEQUENCE [LARGE SCALE GENOMIC DNA]</scope>
    <source>
        <strain evidence="10 11">PY_sf001</strain>
    </source>
</reference>
<dbReference type="Pfam" id="PF22064">
    <property type="entry name" value="Cep192_D2"/>
    <property type="match status" value="1"/>
</dbReference>
<feature type="domain" description="Cep192-like" evidence="2">
    <location>
        <begin position="1662"/>
        <end position="1779"/>
    </location>
</feature>
<feature type="compositionally biased region" description="Basic and acidic residues" evidence="1">
    <location>
        <begin position="461"/>
        <end position="480"/>
    </location>
</feature>
<feature type="region of interest" description="Disordered" evidence="1">
    <location>
        <begin position="867"/>
        <end position="892"/>
    </location>
</feature>
<feature type="compositionally biased region" description="Polar residues" evidence="1">
    <location>
        <begin position="615"/>
        <end position="624"/>
    </location>
</feature>
<dbReference type="InterPro" id="IPR054086">
    <property type="entry name" value="Cep192-like_D2"/>
</dbReference>
<comment type="caution">
    <text evidence="10">The sequence shown here is derived from an EMBL/GenBank/DDBJ whole genome shotgun (WGS) entry which is preliminary data.</text>
</comment>
<feature type="region of interest" description="Disordered" evidence="1">
    <location>
        <begin position="149"/>
        <end position="181"/>
    </location>
</feature>
<dbReference type="InterPro" id="IPR054092">
    <property type="entry name" value="Cep192-like_D6"/>
</dbReference>
<feature type="compositionally biased region" description="Polar residues" evidence="1">
    <location>
        <begin position="920"/>
        <end position="941"/>
    </location>
</feature>
<dbReference type="PANTHER" id="PTHR16029:SF11">
    <property type="entry name" value="CENTROSOMAL PROTEIN OF 192 KDA"/>
    <property type="match status" value="1"/>
</dbReference>
<dbReference type="GO" id="GO:0019901">
    <property type="term" value="F:protein kinase binding"/>
    <property type="evidence" value="ECO:0007669"/>
    <property type="project" value="TreeGrafter"/>
</dbReference>
<dbReference type="Pfam" id="PF22074">
    <property type="entry name" value="Cep192_D5"/>
    <property type="match status" value="1"/>
</dbReference>
<feature type="domain" description="Cep192-like" evidence="4">
    <location>
        <begin position="2559"/>
        <end position="2680"/>
    </location>
</feature>
<organism evidence="10 11">
    <name type="scientific">Mizuhopecten yessoensis</name>
    <name type="common">Japanese scallop</name>
    <name type="synonym">Patinopecten yessoensis</name>
    <dbReference type="NCBI Taxonomy" id="6573"/>
    <lineage>
        <taxon>Eukaryota</taxon>
        <taxon>Metazoa</taxon>
        <taxon>Spiralia</taxon>
        <taxon>Lophotrochozoa</taxon>
        <taxon>Mollusca</taxon>
        <taxon>Bivalvia</taxon>
        <taxon>Autobranchia</taxon>
        <taxon>Pteriomorphia</taxon>
        <taxon>Pectinida</taxon>
        <taxon>Pectinoidea</taxon>
        <taxon>Pectinidae</taxon>
        <taxon>Mizuhopecten</taxon>
    </lineage>
</organism>
<evidence type="ECO:0000259" key="7">
    <source>
        <dbReference type="Pfam" id="PF22073"/>
    </source>
</evidence>
<feature type="region of interest" description="Disordered" evidence="1">
    <location>
        <begin position="1639"/>
        <end position="1659"/>
    </location>
</feature>
<feature type="compositionally biased region" description="Basic and acidic residues" evidence="1">
    <location>
        <begin position="1037"/>
        <end position="1049"/>
    </location>
</feature>
<feature type="compositionally biased region" description="Basic and acidic residues" evidence="1">
    <location>
        <begin position="345"/>
        <end position="371"/>
    </location>
</feature>
<evidence type="ECO:0000313" key="11">
    <source>
        <dbReference type="Proteomes" id="UP000242188"/>
    </source>
</evidence>
<feature type="compositionally biased region" description="Basic and acidic residues" evidence="1">
    <location>
        <begin position="1640"/>
        <end position="1650"/>
    </location>
</feature>
<dbReference type="InterPro" id="IPR054090">
    <property type="entry name" value="Cep192_Spd-2-like_dom"/>
</dbReference>
<feature type="compositionally biased region" description="Basic and acidic residues" evidence="1">
    <location>
        <begin position="1015"/>
        <end position="1024"/>
    </location>
</feature>
<dbReference type="Pfam" id="PF22060">
    <property type="entry name" value="Cep192_D1"/>
    <property type="match status" value="1"/>
</dbReference>
<dbReference type="InterPro" id="IPR057662">
    <property type="entry name" value="CEP192_Aurora-A_bind"/>
</dbReference>
<feature type="domain" description="Cep192-like" evidence="9">
    <location>
        <begin position="2417"/>
        <end position="2519"/>
    </location>
</feature>
<keyword evidence="11" id="KW-1185">Reference proteome</keyword>
<protein>
    <recommendedName>
        <fullName evidence="12">Centrosomal protein of 192 kDa</fullName>
    </recommendedName>
</protein>
<dbReference type="InterPro" id="IPR054091">
    <property type="entry name" value="Cep192-like_D5"/>
</dbReference>
<feature type="compositionally biased region" description="Basic and acidic residues" evidence="1">
    <location>
        <begin position="2731"/>
        <end position="2743"/>
    </location>
</feature>
<feature type="domain" description="Cep192-like" evidence="8">
    <location>
        <begin position="2167"/>
        <end position="2347"/>
    </location>
</feature>
<feature type="compositionally biased region" description="Basic and acidic residues" evidence="1">
    <location>
        <begin position="596"/>
        <end position="610"/>
    </location>
</feature>
<feature type="compositionally biased region" description="Polar residues" evidence="1">
    <location>
        <begin position="633"/>
        <end position="643"/>
    </location>
</feature>
<feature type="region of interest" description="Disordered" evidence="1">
    <location>
        <begin position="1"/>
        <end position="44"/>
    </location>
</feature>
<dbReference type="Gene3D" id="2.60.40.10">
    <property type="entry name" value="Immunoglobulins"/>
    <property type="match status" value="4"/>
</dbReference>
<dbReference type="InterPro" id="IPR054085">
    <property type="entry name" value="Cep192-like_D1"/>
</dbReference>
<dbReference type="InterPro" id="IPR054089">
    <property type="entry name" value="Cep192-like_D3"/>
</dbReference>
<feature type="compositionally biased region" description="Acidic residues" evidence="1">
    <location>
        <begin position="241"/>
        <end position="253"/>
    </location>
</feature>
<feature type="domain" description="Cep192-like" evidence="3">
    <location>
        <begin position="1781"/>
        <end position="1935"/>
    </location>
</feature>
<dbReference type="GO" id="GO:0090307">
    <property type="term" value="P:mitotic spindle assembly"/>
    <property type="evidence" value="ECO:0007669"/>
    <property type="project" value="TreeGrafter"/>
</dbReference>
<feature type="compositionally biased region" description="Basic and acidic residues" evidence="1">
    <location>
        <begin position="942"/>
        <end position="981"/>
    </location>
</feature>
<gene>
    <name evidence="10" type="ORF">KP79_PYT00281</name>
</gene>
<dbReference type="Pfam" id="PF22065">
    <property type="entry name" value="Cep192_D7"/>
    <property type="match status" value="1"/>
</dbReference>
<dbReference type="GO" id="GO:0005737">
    <property type="term" value="C:cytoplasm"/>
    <property type="evidence" value="ECO:0007669"/>
    <property type="project" value="TreeGrafter"/>
</dbReference>
<evidence type="ECO:0000313" key="10">
    <source>
        <dbReference type="EMBL" id="OWF54855.1"/>
    </source>
</evidence>
<dbReference type="STRING" id="6573.A0A210R1U2"/>
<dbReference type="Pfam" id="PF22066">
    <property type="entry name" value="Cep192_D8"/>
    <property type="match status" value="1"/>
</dbReference>
<evidence type="ECO:0000256" key="1">
    <source>
        <dbReference type="SAM" id="MobiDB-lite"/>
    </source>
</evidence>
<feature type="region of interest" description="Disordered" evidence="1">
    <location>
        <begin position="1365"/>
        <end position="1412"/>
    </location>
</feature>
<accession>A0A210R1U2</accession>
<feature type="compositionally biased region" description="Polar residues" evidence="1">
    <location>
        <begin position="1"/>
        <end position="14"/>
    </location>
</feature>
<feature type="region of interest" description="Disordered" evidence="1">
    <location>
        <begin position="76"/>
        <end position="105"/>
    </location>
</feature>
<feature type="domain" description="Cep192-like" evidence="6">
    <location>
        <begin position="1940"/>
        <end position="2037"/>
    </location>
</feature>
<dbReference type="InterPro" id="IPR039103">
    <property type="entry name" value="Spd-2/CEP192"/>
</dbReference>
<dbReference type="InterPro" id="IPR054087">
    <property type="entry name" value="Cep192-like_D7"/>
</dbReference>
<dbReference type="GO" id="GO:0005814">
    <property type="term" value="C:centriole"/>
    <property type="evidence" value="ECO:0007669"/>
    <property type="project" value="TreeGrafter"/>
</dbReference>
<feature type="region of interest" description="Disordered" evidence="1">
    <location>
        <begin position="533"/>
        <end position="665"/>
    </location>
</feature>
<evidence type="ECO:0000259" key="5">
    <source>
        <dbReference type="Pfam" id="PF22066"/>
    </source>
</evidence>
<feature type="compositionally biased region" description="Polar residues" evidence="1">
    <location>
        <begin position="1154"/>
        <end position="1202"/>
    </location>
</feature>
<sequence length="2849" mass="312394">MDSKLSTSDDFSTSIEEHHFHPLAASTAARQDRNPVKQTVKGGSFIDVDSSGLSSDALDLPSQQHQLRLSFSAFDQSPKLSPREVTESRSLQNAAKTHEPLETWSGLEQFPDMKKDYATSRNSSLGLIQVDGMSDLSTSVFALHTSPQDVVEEVQPSQSQGSQRSSQRNHSDSRNNWLRPDIDTVKKKPSLMPAPAPHGEVRQSLVFSEALLGGDNDADVTIPEIQFMEDELNQLDADFSYFDEADGSGSDEDTPGKRRKGTNVGDGKLDTKYLQPTSPPHSEGADGRMDPFPSLSKVTLFEDGGGTEDLVPTVIRNQDRRTDPHQTETGDEPSGSEIDTEDELEIARKTIGQEERERSHTVGQSLERELGASDARPGVEGVSVGESSTGQKLSIMMRQSAEGDVVTSPVPGDGGGGGDGSSGSDSEDQPLSERRSSQAQDFLEQFRQSFRPMQDQNLNRPDPEEQRVRPMGDDLLTEKGINRYSTYQGARSKTDDALLESRFLTSQPASDMTTVAQWSGLDNSTFMLDELLQSQAANAGGGNTRGDGTPEESPGDRLEASGFNADDVKDQPQGENPFGGLTSSFGSFAASPVPDAGRESAENSVWKEMHASPLSHRTSTNSRAPGSPLGRISGNSVPEQPSFGSFDPPVQSAGEPAASKRTIYQDEDGDFVTDLAYQTSFLQEVHFQKDVLVTQGFDAETQMGLTFSDQDFLTSGDGQNMLEADEQEFKKENVFMQEEVCTSSNGPGLEESWAVHSKMSLSCPSSLRGSDDCTRISVGTFMKSRSGALGSIDGVPEQRPEFGMTCKTPPENRKPVALLDIAASGFDGDDGSMNRTAGVGNEEGDATLIDQSDMTLADLAASLQTSTLGKPGTTAGQQDLSSDQSATESSTTLNISEISRAIASMSKSASPEELAKMIMSLSSKSKGPSKTSVTDKMSASTMREETEGHSLSKAENKGSRGSMERKETEGEAQRTPRDQLNKSRSRLPVRKGSNVDSKRRSQSSSDSARGSYEGEELRQDKAGDHVGSSLENMNGFREGKNLQKSKPDGEESEEESAYVRTQNNGVPMRDRVSDLDEGVGSLPSDIQGLRDTWRSPRLSIAPSSKRSGPQQEVCVRSPKDLFGTQVTLDEEAPQLPLVTEGPDVSRDKQPADGQASQMKLYVQTSQNSSQGQSPTSSGVRVQSHNSPSCQSPAPASGRTQSHAVPYHGKISERSAPQELPAGLVLEKSPRSSSTSLGLTGHHIPDGTEYSFQADVGHVSNRGRSREDLVGTADIQLADSRGFDLINNREPLQNRQNCRQNSFHHDLGRSQKEPEIRVEKGTSSDDNDLLQQQGFIIQKQKEKADERDECIDILPDSFTQTAVSDMLSSFSPKQSRESHSSLLLKRDKPNDSDRQDISDRMALPASQPSNRGVRDFSVQDIEDGLAPSATWSSSRGIGDPVREQGQLEWPAGRMTSSPEPHRNHLDTIAMPPPPVSSFKYDPLSKKPVKSGVGSNKPLLLTSQSLASTSFALEYLQRDIPGHLVTKPLVSRNLRSQGEPTEARVSEMARPHFASTDMTHSCLPNSDDVCHPHLHQQTLHGLSTLEHGPAYQSTPFSKGNNSTQFLPMDDLIMTPSSMHTMMTTGPIEDPTPIHPTNYKSMSIRDRHPDTDGTSRPAPSKKLVPVDAPSILEFASVCCVGISSKAVLPMTNPTMRWLECHLEVQKLTLDGHPVSCDANFPFEMKSKVIIEPHNTEDISVIFIPKFSGAYKAQLNIYSHLFLRDKDAEVDGVATSITILAAAEKPQIQVVADGHRHLDFGHVSWGSTSEMALSIVNEGKAMVPIRLAITTNKRPWHCFAFDQKNSVADISVISRSSRPQSQALGKTVITMCLPGRKNGQPNEPREIHIYCRPLDKQCDRAMAQLPPDEMTARVDVEVDTPSSHLPALFSIKLTAVVGFTKLRIARSLDSVQLLAPVGKHASQIVTLKNAGNINMELMLTTADFSDAFIVTPKRVVITPGENAEASVKFLPTNDAIPEFRTVLLMRILPDGPDYEVTVLGKLVKEQTAKAPPLMSDKHFVCYGGVTVDQAVQKKVTLWNKSEISCRVRIEIRSSSWDFQLQGSFNSDQKEMSTRARDVIIKPMEKYPVHIVFAPSSVCESTGKLVLKHSMSTFKYSIPLSGYGGIGNVIIEGAKVSEKDHYWLDMGEMSVGQRIAKRVTLRNIGSRPAYIRSVCCTDLRCKQALVPGRVLVEPNEFVLGVQATRTVVMVLNPTHRESALCLDHKDVVGVVSFLYGDEISRQKMRGAIDQGRQSKPLKTTEDVLLKTISFCNHYLDEESVEYTPTGQKIGSPQTEVDLFYSAMLRVMVLLVGEPQKTAVESMTVTPPVYRTIRSADVVQEPSYSSTCVVPVKDTVQNRSESISMRNTMPVLPALPLYNETDQDSWTLQPEQIILNVPNKRDEKLQIQKFVIVNFLNRKMMYELSWPGHWIKLTPEKGTVEPKSSSSVCLSPSAAVFQSYDQLPWSGTIHVICDNQYKVLRVQIRNDLILDGSSLVNNNTLVPLSTTSATPSTSLAIFGSHDTPTGLQISTTTITFPPTKVGEQSVSCIDMTNYSKDTIKWILSSFAPPYVKGADSSRDVFRATYKVFEFAEKYGQITGRKDAKLQVQFIPRSKGMFSQHWDIQSNEASESSKKSHTVRVQLCGEGLEKEGNSLPGSVNKENIEDTSRVAPKQRYRGQGDKTRSTSTLGKEAPSLRNKRESRTMAGDSHRLDKEMKPVVLKDKSNDIHFPNCRVQATVMCKVHLKNESKTLHSIEIAQPSLPFRINHTNISIRPRSFLRLPVEFSPAKAGHYTENLVLKVDVGYSLTIRLEGHCT</sequence>
<dbReference type="GO" id="GO:0071539">
    <property type="term" value="P:protein localization to centrosome"/>
    <property type="evidence" value="ECO:0007669"/>
    <property type="project" value="InterPro"/>
</dbReference>
<evidence type="ECO:0000259" key="2">
    <source>
        <dbReference type="Pfam" id="PF22060"/>
    </source>
</evidence>
<feature type="compositionally biased region" description="Polar residues" evidence="1">
    <location>
        <begin position="1291"/>
        <end position="1300"/>
    </location>
</feature>
<dbReference type="Proteomes" id="UP000242188">
    <property type="component" value="Unassembled WGS sequence"/>
</dbReference>
<dbReference type="InterPro" id="IPR054088">
    <property type="entry name" value="Cep192-like_D8"/>
</dbReference>
<dbReference type="Pfam" id="PF22067">
    <property type="entry name" value="Cep192_D3"/>
    <property type="match status" value="1"/>
</dbReference>
<name>A0A210R1U2_MIZYE</name>
<feature type="compositionally biased region" description="Low complexity" evidence="1">
    <location>
        <begin position="1002"/>
        <end position="1011"/>
    </location>
</feature>
<dbReference type="Pfam" id="PF22076">
    <property type="entry name" value="Cep192_D6"/>
    <property type="match status" value="1"/>
</dbReference>
<proteinExistence type="predicted"/>
<dbReference type="GO" id="GO:0090222">
    <property type="term" value="P:centrosome-templated microtubule nucleation"/>
    <property type="evidence" value="ECO:0007669"/>
    <property type="project" value="InterPro"/>
</dbReference>
<evidence type="ECO:0000259" key="8">
    <source>
        <dbReference type="Pfam" id="PF22074"/>
    </source>
</evidence>
<feature type="compositionally biased region" description="Basic and acidic residues" evidence="1">
    <location>
        <begin position="317"/>
        <end position="328"/>
    </location>
</feature>
<feature type="domain" description="Cep192-like" evidence="5">
    <location>
        <begin position="2757"/>
        <end position="2848"/>
    </location>
</feature>
<dbReference type="GO" id="GO:0051298">
    <property type="term" value="P:centrosome duplication"/>
    <property type="evidence" value="ECO:0007669"/>
    <property type="project" value="InterPro"/>
</dbReference>
<feature type="domain" description="Cep192/Spd-2-like" evidence="7">
    <location>
        <begin position="2047"/>
        <end position="2160"/>
    </location>
</feature>
<dbReference type="PANTHER" id="PTHR16029">
    <property type="entry name" value="CENTROSOMAL PROTEIN OF 192 KDA"/>
    <property type="match status" value="1"/>
</dbReference>
<evidence type="ECO:0000259" key="3">
    <source>
        <dbReference type="Pfam" id="PF22064"/>
    </source>
</evidence>
<evidence type="ECO:0000259" key="6">
    <source>
        <dbReference type="Pfam" id="PF22067"/>
    </source>
</evidence>
<feature type="compositionally biased region" description="Basic and acidic residues" evidence="1">
    <location>
        <begin position="1373"/>
        <end position="1398"/>
    </location>
</feature>
<feature type="region of interest" description="Disordered" evidence="1">
    <location>
        <begin position="1227"/>
        <end position="1248"/>
    </location>
</feature>
<feature type="region of interest" description="Disordered" evidence="1">
    <location>
        <begin position="1291"/>
        <end position="1329"/>
    </location>
</feature>
<feature type="compositionally biased region" description="Gly residues" evidence="1">
    <location>
        <begin position="412"/>
        <end position="421"/>
    </location>
</feature>